<accession>A0A009IGD3</accession>
<evidence type="ECO:0000313" key="2">
    <source>
        <dbReference type="EMBL" id="EXB03689.1"/>
    </source>
</evidence>
<sequence>MSGRGGLSLGKAAKVQAENSNASDFTKSAPVQTATATPEANEKPVDFEKLDELSGLSKPKEKKDREAPWRQGINIAPEDLKLIQRPFNNNISQEMYLRLNWLKSISSIGMGSNKTTFTTMLNEALEEYTARRIKKLGDNYDV</sequence>
<feature type="compositionally biased region" description="Basic and acidic residues" evidence="1">
    <location>
        <begin position="40"/>
        <end position="68"/>
    </location>
</feature>
<reference evidence="2 3" key="1">
    <citation type="submission" date="2014-02" db="EMBL/GenBank/DDBJ databases">
        <title>Comparative genomics and transcriptomics to identify genetic mechanisms underlying the emergence of carbapenem resistant Acinetobacter baumannii (CRAb).</title>
        <authorList>
            <person name="Harris A.D."/>
            <person name="Johnson K.J."/>
            <person name="George J."/>
            <person name="Shefchek K."/>
            <person name="Daugherty S.C."/>
            <person name="Parankush S."/>
            <person name="Sadzewicz L."/>
            <person name="Tallon L."/>
            <person name="Sengamalay N."/>
            <person name="Hazen T.H."/>
            <person name="Rasko D.A."/>
        </authorList>
    </citation>
    <scope>NUCLEOTIDE SEQUENCE [LARGE SCALE GENOMIC DNA]</scope>
    <source>
        <strain evidence="2 3">1295743</strain>
    </source>
</reference>
<dbReference type="PATRIC" id="fig|1310613.3.peg.3689"/>
<dbReference type="EMBL" id="JEWH01000078">
    <property type="protein sequence ID" value="EXB03689.1"/>
    <property type="molecule type" value="Genomic_DNA"/>
</dbReference>
<protein>
    <submittedName>
        <fullName evidence="2">Uncharacterized protein</fullName>
    </submittedName>
</protein>
<dbReference type="AlphaFoldDB" id="A0A009IGD3"/>
<dbReference type="RefSeq" id="WP_000016664.1">
    <property type="nucleotide sequence ID" value="NZ_JEWH01000078.1"/>
</dbReference>
<proteinExistence type="predicted"/>
<comment type="caution">
    <text evidence="2">The sequence shown here is derived from an EMBL/GenBank/DDBJ whole genome shotgun (WGS) entry which is preliminary data.</text>
</comment>
<feature type="compositionally biased region" description="Polar residues" evidence="1">
    <location>
        <begin position="17"/>
        <end position="38"/>
    </location>
</feature>
<evidence type="ECO:0000313" key="3">
    <source>
        <dbReference type="Proteomes" id="UP000020595"/>
    </source>
</evidence>
<dbReference type="Proteomes" id="UP000020595">
    <property type="component" value="Unassembled WGS sequence"/>
</dbReference>
<feature type="region of interest" description="Disordered" evidence="1">
    <location>
        <begin position="1"/>
        <end position="70"/>
    </location>
</feature>
<name>A0A009IGD3_ACIB9</name>
<evidence type="ECO:0000256" key="1">
    <source>
        <dbReference type="SAM" id="MobiDB-lite"/>
    </source>
</evidence>
<gene>
    <name evidence="2" type="ORF">J512_3858</name>
</gene>
<organism evidence="2 3">
    <name type="scientific">Acinetobacter baumannii (strain 1295743)</name>
    <dbReference type="NCBI Taxonomy" id="1310613"/>
    <lineage>
        <taxon>Bacteria</taxon>
        <taxon>Pseudomonadati</taxon>
        <taxon>Pseudomonadota</taxon>
        <taxon>Gammaproteobacteria</taxon>
        <taxon>Moraxellales</taxon>
        <taxon>Moraxellaceae</taxon>
        <taxon>Acinetobacter</taxon>
        <taxon>Acinetobacter calcoaceticus/baumannii complex</taxon>
    </lineage>
</organism>